<dbReference type="Proteomes" id="UP000651050">
    <property type="component" value="Unassembled WGS sequence"/>
</dbReference>
<evidence type="ECO:0000256" key="2">
    <source>
        <dbReference type="ARBA" id="ARBA00009347"/>
    </source>
</evidence>
<evidence type="ECO:0000259" key="6">
    <source>
        <dbReference type="Pfam" id="PF00441"/>
    </source>
</evidence>
<evidence type="ECO:0000256" key="4">
    <source>
        <dbReference type="ARBA" id="ARBA00022827"/>
    </source>
</evidence>
<dbReference type="InterPro" id="IPR009075">
    <property type="entry name" value="AcylCo_DH/oxidase_C"/>
</dbReference>
<sequence>MDFVFSQEDEQLRADVRAFIKQHVNPDVIREFQEFREGGARGPHLRELFDKLRERGWVAISWPKKYGGQGGSRIAQYLIEEEFLREGGGLRVAGGGTGSPAILASGTDAQKDHYIPGAIASEVVFCQGYSEPHCGTDLAGIRCRATRMSGPDGDKFVINGQKIFTTNAQNSSHIFLLARTDPQSKRQAGLSVLLVPMNTPGITVRALWTVQSDPPAPVKTTYGEIRTNEVFFDNVEVPASCLLGEEGDGWNVAQRGLNLDRVGAWRYLISVHLDEDIVNYLKEGGDATKHLRDDAAVRNTVADLWTEGQMCRLMTMRSISIDQSGKPFVYEGSAEKVAGPEHGVRATEAISQILGPHAQLLSSSRHTIESGLFAHNLLGAFQSTVNHGSVQVMRDQVARKALDMPRSGIKTARKEARQEAKP</sequence>
<dbReference type="Gene3D" id="1.10.540.10">
    <property type="entry name" value="Acyl-CoA dehydrogenase/oxidase, N-terminal domain"/>
    <property type="match status" value="1"/>
</dbReference>
<comment type="similarity">
    <text evidence="2">Belongs to the acyl-CoA dehydrogenase family.</text>
</comment>
<dbReference type="RefSeq" id="WP_196988663.1">
    <property type="nucleotide sequence ID" value="NZ_JADWYS010000002.1"/>
</dbReference>
<keyword evidence="10" id="KW-1185">Reference proteome</keyword>
<evidence type="ECO:0000256" key="3">
    <source>
        <dbReference type="ARBA" id="ARBA00022630"/>
    </source>
</evidence>
<evidence type="ECO:0000259" key="7">
    <source>
        <dbReference type="Pfam" id="PF02770"/>
    </source>
</evidence>
<accession>A0A931H8Q1</accession>
<gene>
    <name evidence="9" type="ORF">I5803_21825</name>
</gene>
<dbReference type="InterPro" id="IPR036250">
    <property type="entry name" value="AcylCo_DH-like_C"/>
</dbReference>
<reference evidence="9" key="1">
    <citation type="submission" date="2020-11" db="EMBL/GenBank/DDBJ databases">
        <title>Bacterial whole genome sequence for Caenimonas sp. DR4.4.</title>
        <authorList>
            <person name="Le V."/>
            <person name="Ko S.-R."/>
            <person name="Ahn C.-Y."/>
            <person name="Oh H.-M."/>
        </authorList>
    </citation>
    <scope>NUCLEOTIDE SEQUENCE</scope>
    <source>
        <strain evidence="9">DR4.4</strain>
    </source>
</reference>
<dbReference type="Pfam" id="PF00441">
    <property type="entry name" value="Acyl-CoA_dh_1"/>
    <property type="match status" value="1"/>
</dbReference>
<dbReference type="EMBL" id="JADWYS010000002">
    <property type="protein sequence ID" value="MBG9390686.1"/>
    <property type="molecule type" value="Genomic_DNA"/>
</dbReference>
<feature type="domain" description="Acyl-CoA dehydrogenase/oxidase N-terminal" evidence="8">
    <location>
        <begin position="6"/>
        <end position="121"/>
    </location>
</feature>
<dbReference type="Pfam" id="PF02770">
    <property type="entry name" value="Acyl-CoA_dh_M"/>
    <property type="match status" value="1"/>
</dbReference>
<comment type="cofactor">
    <cofactor evidence="1">
        <name>FAD</name>
        <dbReference type="ChEBI" id="CHEBI:57692"/>
    </cofactor>
</comment>
<evidence type="ECO:0000256" key="5">
    <source>
        <dbReference type="ARBA" id="ARBA00023002"/>
    </source>
</evidence>
<evidence type="ECO:0000313" key="10">
    <source>
        <dbReference type="Proteomes" id="UP000651050"/>
    </source>
</evidence>
<dbReference type="InterPro" id="IPR006091">
    <property type="entry name" value="Acyl-CoA_Oxase/DH_mid-dom"/>
</dbReference>
<dbReference type="GO" id="GO:0016627">
    <property type="term" value="F:oxidoreductase activity, acting on the CH-CH group of donors"/>
    <property type="evidence" value="ECO:0007669"/>
    <property type="project" value="InterPro"/>
</dbReference>
<dbReference type="InterPro" id="IPR052161">
    <property type="entry name" value="Mycobact_Acyl-CoA_DH"/>
</dbReference>
<dbReference type="SUPFAM" id="SSF56645">
    <property type="entry name" value="Acyl-CoA dehydrogenase NM domain-like"/>
    <property type="match status" value="1"/>
</dbReference>
<dbReference type="GO" id="GO:0005886">
    <property type="term" value="C:plasma membrane"/>
    <property type="evidence" value="ECO:0007669"/>
    <property type="project" value="TreeGrafter"/>
</dbReference>
<dbReference type="PANTHER" id="PTHR43292">
    <property type="entry name" value="ACYL-COA DEHYDROGENASE"/>
    <property type="match status" value="1"/>
</dbReference>
<dbReference type="Gene3D" id="2.40.110.10">
    <property type="entry name" value="Butyryl-CoA Dehydrogenase, subunit A, domain 2"/>
    <property type="match status" value="1"/>
</dbReference>
<organism evidence="9 10">
    <name type="scientific">Caenimonas aquaedulcis</name>
    <dbReference type="NCBI Taxonomy" id="2793270"/>
    <lineage>
        <taxon>Bacteria</taxon>
        <taxon>Pseudomonadati</taxon>
        <taxon>Pseudomonadota</taxon>
        <taxon>Betaproteobacteria</taxon>
        <taxon>Burkholderiales</taxon>
        <taxon>Comamonadaceae</taxon>
        <taxon>Caenimonas</taxon>
    </lineage>
</organism>
<evidence type="ECO:0000256" key="1">
    <source>
        <dbReference type="ARBA" id="ARBA00001974"/>
    </source>
</evidence>
<feature type="domain" description="Acyl-CoA dehydrogenase/oxidase C-terminal" evidence="6">
    <location>
        <begin position="247"/>
        <end position="401"/>
    </location>
</feature>
<protein>
    <submittedName>
        <fullName evidence="9">Acyl-CoA dehydrogenase family protein</fullName>
    </submittedName>
</protein>
<dbReference type="InterPro" id="IPR046373">
    <property type="entry name" value="Acyl-CoA_Oxase/DH_mid-dom_sf"/>
</dbReference>
<keyword evidence="5" id="KW-0560">Oxidoreductase</keyword>
<dbReference type="GO" id="GO:0050660">
    <property type="term" value="F:flavin adenine dinucleotide binding"/>
    <property type="evidence" value="ECO:0007669"/>
    <property type="project" value="InterPro"/>
</dbReference>
<name>A0A931H8Q1_9BURK</name>
<keyword evidence="3" id="KW-0285">Flavoprotein</keyword>
<evidence type="ECO:0000313" key="9">
    <source>
        <dbReference type="EMBL" id="MBG9390686.1"/>
    </source>
</evidence>
<dbReference type="Gene3D" id="1.20.140.10">
    <property type="entry name" value="Butyryl-CoA Dehydrogenase, subunit A, domain 3"/>
    <property type="match status" value="1"/>
</dbReference>
<proteinExistence type="inferred from homology"/>
<evidence type="ECO:0000259" key="8">
    <source>
        <dbReference type="Pfam" id="PF02771"/>
    </source>
</evidence>
<dbReference type="InterPro" id="IPR013786">
    <property type="entry name" value="AcylCoA_DH/ox_N"/>
</dbReference>
<dbReference type="Pfam" id="PF02771">
    <property type="entry name" value="Acyl-CoA_dh_N"/>
    <property type="match status" value="1"/>
</dbReference>
<dbReference type="InterPro" id="IPR037069">
    <property type="entry name" value="AcylCoA_DH/ox_N_sf"/>
</dbReference>
<keyword evidence="4" id="KW-0274">FAD</keyword>
<comment type="caution">
    <text evidence="9">The sequence shown here is derived from an EMBL/GenBank/DDBJ whole genome shotgun (WGS) entry which is preliminary data.</text>
</comment>
<dbReference type="SUPFAM" id="SSF47203">
    <property type="entry name" value="Acyl-CoA dehydrogenase C-terminal domain-like"/>
    <property type="match status" value="1"/>
</dbReference>
<feature type="domain" description="Acyl-CoA oxidase/dehydrogenase middle" evidence="7">
    <location>
        <begin position="126"/>
        <end position="211"/>
    </location>
</feature>
<dbReference type="AlphaFoldDB" id="A0A931H8Q1"/>
<dbReference type="InterPro" id="IPR009100">
    <property type="entry name" value="AcylCoA_DH/oxidase_NM_dom_sf"/>
</dbReference>
<dbReference type="PANTHER" id="PTHR43292:SF3">
    <property type="entry name" value="ACYL-COA DEHYDROGENASE FADE29"/>
    <property type="match status" value="1"/>
</dbReference>